<feature type="domain" description="Beta-lactamase class A catalytic" evidence="8">
    <location>
        <begin position="67"/>
        <end position="281"/>
    </location>
</feature>
<dbReference type="PRINTS" id="PR00118">
    <property type="entry name" value="BLACTAMASEA"/>
</dbReference>
<dbReference type="Proteomes" id="UP001241848">
    <property type="component" value="Unassembled WGS sequence"/>
</dbReference>
<dbReference type="PANTHER" id="PTHR35333">
    <property type="entry name" value="BETA-LACTAMASE"/>
    <property type="match status" value="1"/>
</dbReference>
<keyword evidence="3" id="KW-0732">Signal</keyword>
<comment type="catalytic activity">
    <reaction evidence="6">
        <text>a beta-lactam + H2O = a substituted beta-amino acid</text>
        <dbReference type="Rhea" id="RHEA:20401"/>
        <dbReference type="ChEBI" id="CHEBI:15377"/>
        <dbReference type="ChEBI" id="CHEBI:35627"/>
        <dbReference type="ChEBI" id="CHEBI:140347"/>
        <dbReference type="EC" id="3.5.2.6"/>
    </reaction>
</comment>
<dbReference type="NCBIfam" id="NF033103">
    <property type="entry name" value="bla_class_A"/>
    <property type="match status" value="1"/>
</dbReference>
<dbReference type="SUPFAM" id="SSF56601">
    <property type="entry name" value="beta-lactamase/transpeptidase-like"/>
    <property type="match status" value="1"/>
</dbReference>
<sequence>MKKYLFVINKMALLVSVFCLIVLVGCTKTGASSPPVSASNPPVEKETSNESNAAFEQLESKYDARLGVFVLDTGTGKEVAYRADERFAYTSTFKALAAGAVLQQKSNDELDEVIKFTKDDLVTYSPITEQHVDTGMDLKEISDAAIRYSDNTAGNLLLKALGGPEGFEKAMRANGDTVIMADRYETELNEAIPGDPRDTSTPKALANSLKVLAVDDSMPDDKQELLIGWLKENTTGDELIRAGVPEDWVVGDKTGAGGYGTRNDVAIVWPPDREPVIIAVMSSRDTEDAEYDNALIAQAAKTALQALE</sequence>
<dbReference type="Gene3D" id="3.40.710.10">
    <property type="entry name" value="DD-peptidase/beta-lactamase superfamily"/>
    <property type="match status" value="1"/>
</dbReference>
<name>A0ABT9FWH2_9BACL</name>
<evidence type="ECO:0000256" key="4">
    <source>
        <dbReference type="ARBA" id="ARBA00022801"/>
    </source>
</evidence>
<feature type="compositionally biased region" description="Low complexity" evidence="7">
    <location>
        <begin position="31"/>
        <end position="42"/>
    </location>
</feature>
<evidence type="ECO:0000256" key="3">
    <source>
        <dbReference type="ARBA" id="ARBA00022729"/>
    </source>
</evidence>
<evidence type="ECO:0000256" key="2">
    <source>
        <dbReference type="ARBA" id="ARBA00012865"/>
    </source>
</evidence>
<dbReference type="PANTHER" id="PTHR35333:SF3">
    <property type="entry name" value="BETA-LACTAMASE-TYPE TRANSPEPTIDASE FOLD CONTAINING PROTEIN"/>
    <property type="match status" value="1"/>
</dbReference>
<dbReference type="GO" id="GO:0008800">
    <property type="term" value="F:beta-lactamase activity"/>
    <property type="evidence" value="ECO:0007669"/>
    <property type="project" value="UniProtKB-EC"/>
</dbReference>
<evidence type="ECO:0000313" key="10">
    <source>
        <dbReference type="Proteomes" id="UP001241848"/>
    </source>
</evidence>
<reference evidence="9 10" key="1">
    <citation type="submission" date="2022-10" db="EMBL/GenBank/DDBJ databases">
        <title>Paenibacillus description and whole genome data of maize root bacterial community.</title>
        <authorList>
            <person name="Marton D."/>
            <person name="Farkas M."/>
            <person name="Cserhati M."/>
        </authorList>
    </citation>
    <scope>NUCLEOTIDE SEQUENCE [LARGE SCALE GENOMIC DNA]</scope>
    <source>
        <strain evidence="9 10">P96</strain>
    </source>
</reference>
<dbReference type="InterPro" id="IPR012338">
    <property type="entry name" value="Beta-lactam/transpept-like"/>
</dbReference>
<evidence type="ECO:0000256" key="5">
    <source>
        <dbReference type="ARBA" id="ARBA00023251"/>
    </source>
</evidence>
<dbReference type="NCBIfam" id="NF012167">
    <property type="entry name" value="classA_firm"/>
    <property type="match status" value="1"/>
</dbReference>
<gene>
    <name evidence="9" type="primary">bla</name>
    <name evidence="9" type="ORF">OIN60_20165</name>
</gene>
<organism evidence="9 10">
    <name type="scientific">Paenibacillus zeirhizosphaerae</name>
    <dbReference type="NCBI Taxonomy" id="2987519"/>
    <lineage>
        <taxon>Bacteria</taxon>
        <taxon>Bacillati</taxon>
        <taxon>Bacillota</taxon>
        <taxon>Bacilli</taxon>
        <taxon>Bacillales</taxon>
        <taxon>Paenibacillaceae</taxon>
        <taxon>Paenibacillus</taxon>
    </lineage>
</organism>
<keyword evidence="5 6" id="KW-0046">Antibiotic resistance</keyword>
<dbReference type="InterPro" id="IPR045155">
    <property type="entry name" value="Beta-lactam_cat"/>
</dbReference>
<evidence type="ECO:0000259" key="8">
    <source>
        <dbReference type="Pfam" id="PF13354"/>
    </source>
</evidence>
<keyword evidence="10" id="KW-1185">Reference proteome</keyword>
<evidence type="ECO:0000313" key="9">
    <source>
        <dbReference type="EMBL" id="MDP4099045.1"/>
    </source>
</evidence>
<feature type="region of interest" description="Disordered" evidence="7">
    <location>
        <begin position="31"/>
        <end position="50"/>
    </location>
</feature>
<comment type="similarity">
    <text evidence="1 6">Belongs to the class-A beta-lactamase family.</text>
</comment>
<dbReference type="PROSITE" id="PS51257">
    <property type="entry name" value="PROKAR_LIPOPROTEIN"/>
    <property type="match status" value="1"/>
</dbReference>
<evidence type="ECO:0000256" key="6">
    <source>
        <dbReference type="RuleBase" id="RU361140"/>
    </source>
</evidence>
<comment type="caution">
    <text evidence="9">The sequence shown here is derived from an EMBL/GenBank/DDBJ whole genome shotgun (WGS) entry which is preliminary data.</text>
</comment>
<dbReference type="Pfam" id="PF13354">
    <property type="entry name" value="Beta-lactamase2"/>
    <property type="match status" value="1"/>
</dbReference>
<dbReference type="PROSITE" id="PS00146">
    <property type="entry name" value="BETA_LACTAMASE_A"/>
    <property type="match status" value="1"/>
</dbReference>
<protein>
    <recommendedName>
        <fullName evidence="2 6">Beta-lactamase</fullName>
        <ecNumber evidence="2 6">3.5.2.6</ecNumber>
    </recommendedName>
</protein>
<keyword evidence="4 6" id="KW-0378">Hydrolase</keyword>
<accession>A0ABT9FWH2</accession>
<dbReference type="EC" id="3.5.2.6" evidence="2 6"/>
<proteinExistence type="inferred from homology"/>
<dbReference type="InterPro" id="IPR000871">
    <property type="entry name" value="Beta-lactam_class-A"/>
</dbReference>
<evidence type="ECO:0000256" key="1">
    <source>
        <dbReference type="ARBA" id="ARBA00009009"/>
    </source>
</evidence>
<evidence type="ECO:0000256" key="7">
    <source>
        <dbReference type="SAM" id="MobiDB-lite"/>
    </source>
</evidence>
<dbReference type="InterPro" id="IPR058139">
    <property type="entry name" value="BlaC_bacilli"/>
</dbReference>
<dbReference type="InterPro" id="IPR023650">
    <property type="entry name" value="Beta-lactam_class-A_AS"/>
</dbReference>
<dbReference type="EMBL" id="JAPCKK010000031">
    <property type="protein sequence ID" value="MDP4099045.1"/>
    <property type="molecule type" value="Genomic_DNA"/>
</dbReference>